<organism evidence="2 3">
    <name type="scientific">Fusarium oxysporum f. sp. lycopersici (strain 4287 / CBS 123668 / FGSC 9935 / NRRL 34936)</name>
    <name type="common">Fusarium vascular wilt of tomato</name>
    <dbReference type="NCBI Taxonomy" id="426428"/>
    <lineage>
        <taxon>Eukaryota</taxon>
        <taxon>Fungi</taxon>
        <taxon>Dikarya</taxon>
        <taxon>Ascomycota</taxon>
        <taxon>Pezizomycotina</taxon>
        <taxon>Sordariomycetes</taxon>
        <taxon>Hypocreomycetidae</taxon>
        <taxon>Hypocreales</taxon>
        <taxon>Nectriaceae</taxon>
        <taxon>Fusarium</taxon>
        <taxon>Fusarium oxysporum species complex</taxon>
    </lineage>
</organism>
<dbReference type="KEGG" id="fox:FOXG_04687"/>
<name>A0A0J9UPJ2_FUSO4</name>
<dbReference type="VEuPathDB" id="FungiDB:FOXG_04687"/>
<evidence type="ECO:0000313" key="3">
    <source>
        <dbReference type="Proteomes" id="UP000009097"/>
    </source>
</evidence>
<reference evidence="2" key="2">
    <citation type="journal article" date="2010" name="Nature">
        <title>Comparative genomics reveals mobile pathogenicity chromosomes in Fusarium.</title>
        <authorList>
            <person name="Ma L.J."/>
            <person name="van der Does H.C."/>
            <person name="Borkovich K.A."/>
            <person name="Coleman J.J."/>
            <person name="Daboussi M.J."/>
            <person name="Di Pietro A."/>
            <person name="Dufresne M."/>
            <person name="Freitag M."/>
            <person name="Grabherr M."/>
            <person name="Henrissat B."/>
            <person name="Houterman P.M."/>
            <person name="Kang S."/>
            <person name="Shim W.B."/>
            <person name="Woloshuk C."/>
            <person name="Xie X."/>
            <person name="Xu J.R."/>
            <person name="Antoniw J."/>
            <person name="Baker S.E."/>
            <person name="Bluhm B.H."/>
            <person name="Breakspear A."/>
            <person name="Brown D.W."/>
            <person name="Butchko R.A."/>
            <person name="Chapman S."/>
            <person name="Coulson R."/>
            <person name="Coutinho P.M."/>
            <person name="Danchin E.G."/>
            <person name="Diener A."/>
            <person name="Gale L.R."/>
            <person name="Gardiner D.M."/>
            <person name="Goff S."/>
            <person name="Hammond-Kosack K.E."/>
            <person name="Hilburn K."/>
            <person name="Hua-Van A."/>
            <person name="Jonkers W."/>
            <person name="Kazan K."/>
            <person name="Kodira C.D."/>
            <person name="Koehrsen M."/>
            <person name="Kumar L."/>
            <person name="Lee Y.H."/>
            <person name="Li L."/>
            <person name="Manners J.M."/>
            <person name="Miranda-Saavedra D."/>
            <person name="Mukherjee M."/>
            <person name="Park G."/>
            <person name="Park J."/>
            <person name="Park S.Y."/>
            <person name="Proctor R.H."/>
            <person name="Regev A."/>
            <person name="Ruiz-Roldan M.C."/>
            <person name="Sain D."/>
            <person name="Sakthikumar S."/>
            <person name="Sykes S."/>
            <person name="Schwartz D.C."/>
            <person name="Turgeon B.G."/>
            <person name="Wapinski I."/>
            <person name="Yoder O."/>
            <person name="Young S."/>
            <person name="Zeng Q."/>
            <person name="Zhou S."/>
            <person name="Galagan J."/>
            <person name="Cuomo C.A."/>
            <person name="Kistler H.C."/>
            <person name="Rep M."/>
        </authorList>
    </citation>
    <scope>NUCLEOTIDE SEQUENCE [LARGE SCALE GENOMIC DNA]</scope>
    <source>
        <strain evidence="2">4287</strain>
    </source>
</reference>
<dbReference type="GeneID" id="28946713"/>
<dbReference type="AlphaFoldDB" id="A0A0J9UPJ2"/>
<keyword evidence="1" id="KW-0732">Signal</keyword>
<dbReference type="RefSeq" id="XP_018239489.1">
    <property type="nucleotide sequence ID" value="XM_018382716.1"/>
</dbReference>
<evidence type="ECO:0000256" key="1">
    <source>
        <dbReference type="SAM" id="SignalP"/>
    </source>
</evidence>
<dbReference type="EMBL" id="DS231699">
    <property type="protein sequence ID" value="KNB01444.1"/>
    <property type="molecule type" value="Genomic_DNA"/>
</dbReference>
<reference evidence="2" key="1">
    <citation type="submission" date="2007-04" db="EMBL/GenBank/DDBJ databases">
        <authorList>
            <consortium name="The Broad Institute Genome Sequencing Platform"/>
            <person name="Birren B."/>
            <person name="Lander E."/>
            <person name="Galagan J."/>
            <person name="Nusbaum C."/>
            <person name="Devon K."/>
            <person name="Ma L.-J."/>
            <person name="Jaffe D."/>
            <person name="Butler J."/>
            <person name="Alvarez P."/>
            <person name="Gnerre S."/>
            <person name="Grabherr M."/>
            <person name="Kleber M."/>
            <person name="Mauceli E."/>
            <person name="Brockman W."/>
            <person name="MacCallum I.A."/>
            <person name="Young S."/>
            <person name="LaButti K."/>
            <person name="DeCaprio D."/>
            <person name="Crawford M."/>
            <person name="Koehrsen M."/>
            <person name="Engels R."/>
            <person name="Montgomery P."/>
            <person name="Pearson M."/>
            <person name="Howarth C."/>
            <person name="Larson L."/>
            <person name="White J."/>
            <person name="O'Leary S."/>
            <person name="Kodira C."/>
            <person name="Zeng Q."/>
            <person name="Yandava C."/>
            <person name="Alvarado L."/>
            <person name="Kistler C."/>
            <person name="Shim W.-B."/>
            <person name="Kang S."/>
            <person name="Woloshuk C."/>
        </authorList>
    </citation>
    <scope>NUCLEOTIDE SEQUENCE</scope>
    <source>
        <strain evidence="2">4287</strain>
    </source>
</reference>
<sequence>MAILKHFVALDIFLGMGAFRIYDAADLDNNDIGDACVNSLSADIACNTYIRSFMRLGYRGSLENVTLTDVIRAGTCPGRLRRWFKTVSKDCAGKSLGSSGTVPQQYGDPKTKRYCNDIVDEFSDVDENEGMPRSELCHTCYRQRLTIRETFTAKQMVNAVKLN</sequence>
<gene>
    <name evidence="2" type="ORF">FOXG_04687</name>
</gene>
<evidence type="ECO:0000313" key="2">
    <source>
        <dbReference type="EMBL" id="KNB01444.1"/>
    </source>
</evidence>
<feature type="signal peptide" evidence="1">
    <location>
        <begin position="1"/>
        <end position="18"/>
    </location>
</feature>
<protein>
    <submittedName>
        <fullName evidence="2">Uncharacterized protein</fullName>
    </submittedName>
</protein>
<proteinExistence type="predicted"/>
<feature type="chain" id="PRO_5005324475" evidence="1">
    <location>
        <begin position="19"/>
        <end position="163"/>
    </location>
</feature>
<accession>A0A0J9UPJ2</accession>
<dbReference type="Proteomes" id="UP000009097">
    <property type="component" value="Unassembled WGS sequence"/>
</dbReference>